<dbReference type="InterPro" id="IPR006140">
    <property type="entry name" value="D-isomer_DH_NAD-bd"/>
</dbReference>
<dbReference type="EC" id="1.1.1.79" evidence="4"/>
<dbReference type="GO" id="GO:0030267">
    <property type="term" value="F:glyoxylate reductase (NADPH) activity"/>
    <property type="evidence" value="ECO:0007669"/>
    <property type="project" value="UniProtKB-EC"/>
</dbReference>
<dbReference type="PANTHER" id="PTHR43333">
    <property type="entry name" value="2-HACID_DH_C DOMAIN-CONTAINING PROTEIN"/>
    <property type="match status" value="1"/>
</dbReference>
<gene>
    <name evidence="4" type="ORF">Csp_D29150</name>
</gene>
<dbReference type="PANTHER" id="PTHR43333:SF1">
    <property type="entry name" value="D-ISOMER SPECIFIC 2-HYDROXYACID DEHYDROGENASE NAD-BINDING DOMAIN-CONTAINING PROTEIN"/>
    <property type="match status" value="1"/>
</dbReference>
<dbReference type="InterPro" id="IPR036291">
    <property type="entry name" value="NAD(P)-bd_dom_sf"/>
</dbReference>
<organism evidence="4">
    <name type="scientific">Curvibacter symbiont subsp. Hydra magnipapillata</name>
    <dbReference type="NCBI Taxonomy" id="667019"/>
    <lineage>
        <taxon>Bacteria</taxon>
        <taxon>Pseudomonadati</taxon>
        <taxon>Pseudomonadota</taxon>
        <taxon>Betaproteobacteria</taxon>
        <taxon>Burkholderiales</taxon>
        <taxon>Comamonadaceae</taxon>
        <taxon>Curvibacter</taxon>
    </lineage>
</organism>
<keyword evidence="1 4" id="KW-0560">Oxidoreductase</keyword>
<dbReference type="Pfam" id="PF02826">
    <property type="entry name" value="2-Hacid_dh_C"/>
    <property type="match status" value="1"/>
</dbReference>
<evidence type="ECO:0000313" key="4">
    <source>
        <dbReference type="EMBL" id="CBA31844.1"/>
    </source>
</evidence>
<dbReference type="CDD" id="cd12164">
    <property type="entry name" value="GDH_like_2"/>
    <property type="match status" value="1"/>
</dbReference>
<dbReference type="GO" id="GO:0051287">
    <property type="term" value="F:NAD binding"/>
    <property type="evidence" value="ECO:0007669"/>
    <property type="project" value="InterPro"/>
</dbReference>
<dbReference type="EC" id="1.1.1.95" evidence="4"/>
<accession>C9YEA9</accession>
<dbReference type="AlphaFoldDB" id="C9YEA9"/>
<keyword evidence="2" id="KW-0520">NAD</keyword>
<name>C9YEA9_CURXX</name>
<dbReference type="Gene3D" id="3.40.50.720">
    <property type="entry name" value="NAD(P)-binding Rossmann-like Domain"/>
    <property type="match status" value="2"/>
</dbReference>
<feature type="domain" description="D-isomer specific 2-hydroxyacid dehydrogenase NAD-binding" evidence="3">
    <location>
        <begin position="124"/>
        <end position="295"/>
    </location>
</feature>
<proteinExistence type="predicted"/>
<dbReference type="EMBL" id="FN543107">
    <property type="protein sequence ID" value="CBA31844.1"/>
    <property type="molecule type" value="Genomic_DNA"/>
</dbReference>
<keyword evidence="4" id="KW-0670">Pyruvate</keyword>
<evidence type="ECO:0000259" key="3">
    <source>
        <dbReference type="Pfam" id="PF02826"/>
    </source>
</evidence>
<evidence type="ECO:0000256" key="2">
    <source>
        <dbReference type="ARBA" id="ARBA00023027"/>
    </source>
</evidence>
<evidence type="ECO:0000256" key="1">
    <source>
        <dbReference type="ARBA" id="ARBA00023002"/>
    </source>
</evidence>
<dbReference type="GO" id="GO:0004617">
    <property type="term" value="F:phosphoglycerate dehydrogenase activity"/>
    <property type="evidence" value="ECO:0007669"/>
    <property type="project" value="UniProtKB-EC"/>
</dbReference>
<reference evidence="4" key="1">
    <citation type="journal article" date="2010" name="Nature">
        <title>The Dynamic genome of Hydra.</title>
        <authorList>
            <person name="Chapman J.A."/>
            <person name="Kirkness E.F."/>
            <person name="Simakov O."/>
            <person name="Hampson S.E."/>
            <person name="Mitros T."/>
            <person name="Weinmaier T."/>
            <person name="Rattei T."/>
            <person name="Balasubramanian P.G."/>
            <person name="Borman J."/>
            <person name="Busam D."/>
            <person name="Disbennett K."/>
            <person name="Pfannkoch C."/>
            <person name="Sumin N."/>
            <person name="Sutton G."/>
            <person name="Viswanathan L."/>
            <person name="Walenz B."/>
            <person name="Goodstein D.M."/>
            <person name="Hellsten U."/>
            <person name="Kawashima T."/>
            <person name="Prochnik S.E."/>
            <person name="Putnam N.H."/>
            <person name="Shu S."/>
            <person name="Blumberg B."/>
            <person name="Dana C.E."/>
            <person name="Gee L."/>
            <person name="Kibler D.F."/>
            <person name="Law L."/>
            <person name="Lindgens D."/>
            <person name="Martinez D.E."/>
            <person name="Peng J."/>
            <person name="Wigge P.A."/>
            <person name="Bertulat B."/>
            <person name="Guder C."/>
            <person name="Nakamura Y."/>
            <person name="Ozbek S."/>
            <person name="Watanabe H."/>
            <person name="Khalturin K."/>
            <person name="Hemmrich G."/>
            <person name="Franke A."/>
            <person name="Augustin R."/>
            <person name="Fraune S."/>
            <person name="Hayakawa E."/>
            <person name="Hayakawa S."/>
            <person name="Hirose M."/>
            <person name="Hwang J."/>
            <person name="Ikeo K."/>
            <person name="Nishimiya-Fujisawa C."/>
            <person name="Ogura A."/>
            <person name="Takahashi T."/>
            <person name="Steinmetz P.R."/>
            <person name="Zhang X."/>
            <person name="Aufschnaiter R."/>
            <person name="Eder M.K."/>
            <person name="Gorny A.K."/>
            <person name="Salvenmoser W."/>
            <person name="Heimberg A.M."/>
            <person name="Wheeler B.M."/>
            <person name="Peterson K.J."/>
            <person name="Boettger A."/>
            <person name="Tischler P."/>
            <person name="Wolf A."/>
            <person name="Gojobori T."/>
            <person name="Remington K.A."/>
            <person name="Strausberg R.L."/>
            <person name="Venter J."/>
            <person name="Technau U."/>
            <person name="Hobmayer B."/>
            <person name="Bosch T.C."/>
            <person name="Holstein T.W."/>
            <person name="Fujisawa T."/>
            <person name="Bode H.R."/>
            <person name="David C.N."/>
            <person name="Rokhsar D.S."/>
            <person name="Steele R.E."/>
        </authorList>
    </citation>
    <scope>NUCLEOTIDE SEQUENCE</scope>
</reference>
<dbReference type="SUPFAM" id="SSF51735">
    <property type="entry name" value="NAD(P)-binding Rossmann-fold domains"/>
    <property type="match status" value="1"/>
</dbReference>
<protein>
    <submittedName>
        <fullName evidence="4">Glyoxylate/hydroxypyruvate reductase A</fullName>
        <ecNumber evidence="4">1.1.1.79</ecNumber>
        <ecNumber evidence="4">1.1.1.95</ecNumber>
    </submittedName>
</protein>
<sequence>MAAHGCLRMKEGSPRCGENAGMSSLRITYYSADYDEATWIPGLQAAIPGAEVSLWQPGAPAADYAVVWKPPQQMLDEQQGLKAIFNTGAGVDALMKLNLPAGIPVIRLDDAGMSVQMAEYVCHAVIRHFREFDGYEADMANGKWSFRKPRSRVDYPVGVLGLGVLGERVAKAVAQFDFPVNGWSRSPKALDGMQCFHGEAQLKDFLAASRIVVCLLPLTPETDSILNARTLAHIRPGGYVINVARGAHVVDADLLAAIDSGHLAGATLDVFRVEPLPKGHAFWAHPKITVTPHTSARTLRSESIAQIARKIAALQSGQSVAGLVDAGRGY</sequence>